<sequence>MAPGGVRNSIYWAFHPPLTPRARSATHQLHQLILLPRWLDPSNATSPPNRARLQLGHWAPIGISTAAGRLPRPPPLFSGPQPSTRPQLRSRAGPCILQESPVAPSRLPSRRFGSRPHARPRLRLRAQASGHQSLLLADSGTLRGRRGGPLMLDPFRRLRPTAWTPIGPEKARFRTLTRRPLRSEKFRRAPSPGPWPRPLVSN</sequence>
<accession>A0AAV7QJB6</accession>
<proteinExistence type="predicted"/>
<organism evidence="2 3">
    <name type="scientific">Pleurodeles waltl</name>
    <name type="common">Iberian ribbed newt</name>
    <dbReference type="NCBI Taxonomy" id="8319"/>
    <lineage>
        <taxon>Eukaryota</taxon>
        <taxon>Metazoa</taxon>
        <taxon>Chordata</taxon>
        <taxon>Craniata</taxon>
        <taxon>Vertebrata</taxon>
        <taxon>Euteleostomi</taxon>
        <taxon>Amphibia</taxon>
        <taxon>Batrachia</taxon>
        <taxon>Caudata</taxon>
        <taxon>Salamandroidea</taxon>
        <taxon>Salamandridae</taxon>
        <taxon>Pleurodelinae</taxon>
        <taxon>Pleurodeles</taxon>
    </lineage>
</organism>
<evidence type="ECO:0000256" key="1">
    <source>
        <dbReference type="SAM" id="MobiDB-lite"/>
    </source>
</evidence>
<protein>
    <submittedName>
        <fullName evidence="2">Uncharacterized protein</fullName>
    </submittedName>
</protein>
<keyword evidence="3" id="KW-1185">Reference proteome</keyword>
<feature type="compositionally biased region" description="Pro residues" evidence="1">
    <location>
        <begin position="191"/>
        <end position="202"/>
    </location>
</feature>
<comment type="caution">
    <text evidence="2">The sequence shown here is derived from an EMBL/GenBank/DDBJ whole genome shotgun (WGS) entry which is preliminary data.</text>
</comment>
<dbReference type="EMBL" id="JANPWB010000010">
    <property type="protein sequence ID" value="KAJ1138558.1"/>
    <property type="molecule type" value="Genomic_DNA"/>
</dbReference>
<dbReference type="Proteomes" id="UP001066276">
    <property type="component" value="Chromosome 6"/>
</dbReference>
<evidence type="ECO:0000313" key="2">
    <source>
        <dbReference type="EMBL" id="KAJ1138558.1"/>
    </source>
</evidence>
<name>A0AAV7QJB6_PLEWA</name>
<feature type="region of interest" description="Disordered" evidence="1">
    <location>
        <begin position="69"/>
        <end position="89"/>
    </location>
</feature>
<dbReference type="AlphaFoldDB" id="A0AAV7QJB6"/>
<gene>
    <name evidence="2" type="ORF">NDU88_004939</name>
</gene>
<evidence type="ECO:0000313" key="3">
    <source>
        <dbReference type="Proteomes" id="UP001066276"/>
    </source>
</evidence>
<feature type="region of interest" description="Disordered" evidence="1">
    <location>
        <begin position="169"/>
        <end position="202"/>
    </location>
</feature>
<reference evidence="2" key="1">
    <citation type="journal article" date="2022" name="bioRxiv">
        <title>Sequencing and chromosome-scale assembly of the giantPleurodeles waltlgenome.</title>
        <authorList>
            <person name="Brown T."/>
            <person name="Elewa A."/>
            <person name="Iarovenko S."/>
            <person name="Subramanian E."/>
            <person name="Araus A.J."/>
            <person name="Petzold A."/>
            <person name="Susuki M."/>
            <person name="Suzuki K.-i.T."/>
            <person name="Hayashi T."/>
            <person name="Toyoda A."/>
            <person name="Oliveira C."/>
            <person name="Osipova E."/>
            <person name="Leigh N.D."/>
            <person name="Simon A."/>
            <person name="Yun M.H."/>
        </authorList>
    </citation>
    <scope>NUCLEOTIDE SEQUENCE</scope>
    <source>
        <strain evidence="2">20211129_DDA</strain>
        <tissue evidence="2">Liver</tissue>
    </source>
</reference>